<name>A0A951UKC9_9CYAN</name>
<evidence type="ECO:0000256" key="1">
    <source>
        <dbReference type="ARBA" id="ARBA00004162"/>
    </source>
</evidence>
<feature type="compositionally biased region" description="Low complexity" evidence="6">
    <location>
        <begin position="68"/>
        <end position="89"/>
    </location>
</feature>
<dbReference type="PANTHER" id="PTHR39083:SF1">
    <property type="entry name" value="CYCLIC DI-GMP-BINDING PROTEIN"/>
    <property type="match status" value="1"/>
</dbReference>
<evidence type="ECO:0000313" key="8">
    <source>
        <dbReference type="EMBL" id="MBW4657426.1"/>
    </source>
</evidence>
<feature type="region of interest" description="Disordered" evidence="6">
    <location>
        <begin position="60"/>
        <end position="89"/>
    </location>
</feature>
<dbReference type="PANTHER" id="PTHR39083">
    <property type="entry name" value="CYCLIC DI-GMP-BINDING PROTEIN"/>
    <property type="match status" value="1"/>
</dbReference>
<dbReference type="AlphaFoldDB" id="A0A951UKC9"/>
<dbReference type="Proteomes" id="UP000757435">
    <property type="component" value="Unassembled WGS sequence"/>
</dbReference>
<organism evidence="8 9">
    <name type="scientific">Drouetiella hepatica Uher 2000/2452</name>
    <dbReference type="NCBI Taxonomy" id="904376"/>
    <lineage>
        <taxon>Bacteria</taxon>
        <taxon>Bacillati</taxon>
        <taxon>Cyanobacteriota</taxon>
        <taxon>Cyanophyceae</taxon>
        <taxon>Oculatellales</taxon>
        <taxon>Oculatellaceae</taxon>
        <taxon>Drouetiella</taxon>
    </lineage>
</organism>
<evidence type="ECO:0000256" key="5">
    <source>
        <dbReference type="ARBA" id="ARBA00023136"/>
    </source>
</evidence>
<keyword evidence="5 7" id="KW-0472">Membrane</keyword>
<dbReference type="InterPro" id="IPR018513">
    <property type="entry name" value="Cell_synthase_bac"/>
</dbReference>
<comment type="subcellular location">
    <subcellularLocation>
        <location evidence="1">Cell membrane</location>
        <topology evidence="1">Single-pass membrane protein</topology>
    </subcellularLocation>
</comment>
<evidence type="ECO:0000313" key="9">
    <source>
        <dbReference type="Proteomes" id="UP000757435"/>
    </source>
</evidence>
<dbReference type="Gene3D" id="2.60.120.260">
    <property type="entry name" value="Galactose-binding domain-like"/>
    <property type="match status" value="2"/>
</dbReference>
<evidence type="ECO:0000256" key="3">
    <source>
        <dbReference type="ARBA" id="ARBA00022692"/>
    </source>
</evidence>
<proteinExistence type="predicted"/>
<sequence length="820" mass="91058">MKNPFHSLFQSASPKVKSKRTYSNKWRSFLFLIFLSCSISLGGVMSVVRAQTDPPAAIETFPKNSVEPSSPNLSSPNLPSPNLSRPNLSNSSFALPSPLPATPTVAVPANGKYVLELNRSPLVGNRLRLESIYDEARLRFTRPRNWKPQTVKMSLRYRHSPALYASRSNLTVLINGTSIGSVPLNQPETKIGTAVFDVSPDLIQDYNEITIAALQNNSPTCTQDPYDPSLWTEVLPDSKLVFDFQPQPIAMDFSRYPYPIFDTLSLEANQVDYLQPQTIDETWLTTASRFQAALGRVAVYRDMETRLISDIDQVKPSQPLIIIGTPESQPALKSLKLPLSLKDKQILDGKQQPFPKNVGLLMLTTADENRTPVLVATGNGADGVAKAVQFLVQTPDRQIGTGNVIVVSEVAPVPSPPLRQWSGYLPVENRFQLRDLQTYDRQPYKDVSVRGSHAPALEVDFRALPDDLFVPGSSMTLNYSYGAQVNPLTSLVEVQIDGVPLAGSRLSSADGAMRQSMKIEITPDRIKPNSKMQINFRLDPRERRSCSRVTDQQLWGTIHADTSFDLKREHLSRMPDLKLMQSAFPFAAPQDLSSTAIVLPQKPSPQDVALMLEVSARLGRLSRSDALQLEAFRADKLTPEKRKTSHLIGIGTQAEFPFPEAFEADGFALKNLLSRQRGQSAVQTLPDREGVLKEIVSPWNSDRVLLALTGQTDTGLDQVSHLISQDPLFYQLEGDTVLISANQPNLSEPSPDAKQDFNLEFLHQSPRREVSTTSQFERLLIMLRNNWFVLAPGLIAAALMLYGVAQLYLKKFTGQEQKDG</sequence>
<dbReference type="GO" id="GO:0005886">
    <property type="term" value="C:plasma membrane"/>
    <property type="evidence" value="ECO:0007669"/>
    <property type="project" value="UniProtKB-SubCell"/>
</dbReference>
<evidence type="ECO:0000256" key="4">
    <source>
        <dbReference type="ARBA" id="ARBA00022989"/>
    </source>
</evidence>
<evidence type="ECO:0000256" key="7">
    <source>
        <dbReference type="SAM" id="Phobius"/>
    </source>
</evidence>
<gene>
    <name evidence="8" type="ORF">KME15_02035</name>
</gene>
<keyword evidence="2" id="KW-1003">Cell membrane</keyword>
<keyword evidence="3 7" id="KW-0812">Transmembrane</keyword>
<dbReference type="EMBL" id="JAHHHD010000001">
    <property type="protein sequence ID" value="MBW4657426.1"/>
    <property type="molecule type" value="Genomic_DNA"/>
</dbReference>
<feature type="transmembrane region" description="Helical" evidence="7">
    <location>
        <begin position="787"/>
        <end position="809"/>
    </location>
</feature>
<reference evidence="8" key="1">
    <citation type="submission" date="2021-05" db="EMBL/GenBank/DDBJ databases">
        <authorList>
            <person name="Pietrasiak N."/>
            <person name="Ward R."/>
            <person name="Stajich J.E."/>
            <person name="Kurbessoian T."/>
        </authorList>
    </citation>
    <scope>NUCLEOTIDE SEQUENCE</scope>
    <source>
        <strain evidence="8">UHER 2000/2452</strain>
    </source>
</reference>
<protein>
    <submittedName>
        <fullName evidence="8">Cellulose biosynthesis cyclic di-GMP-binding regulatory protein BcsB</fullName>
    </submittedName>
</protein>
<evidence type="ECO:0000256" key="6">
    <source>
        <dbReference type="SAM" id="MobiDB-lite"/>
    </source>
</evidence>
<reference evidence="8" key="2">
    <citation type="journal article" date="2022" name="Microbiol. Resour. Announc.">
        <title>Metagenome Sequencing to Explore Phylogenomics of Terrestrial Cyanobacteria.</title>
        <authorList>
            <person name="Ward R.D."/>
            <person name="Stajich J.E."/>
            <person name="Johansen J.R."/>
            <person name="Huntemann M."/>
            <person name="Clum A."/>
            <person name="Foster B."/>
            <person name="Foster B."/>
            <person name="Roux S."/>
            <person name="Palaniappan K."/>
            <person name="Varghese N."/>
            <person name="Mukherjee S."/>
            <person name="Reddy T.B.K."/>
            <person name="Daum C."/>
            <person name="Copeland A."/>
            <person name="Chen I.A."/>
            <person name="Ivanova N.N."/>
            <person name="Kyrpides N.C."/>
            <person name="Shapiro N."/>
            <person name="Eloe-Fadrosh E.A."/>
            <person name="Pietrasiak N."/>
        </authorList>
    </citation>
    <scope>NUCLEOTIDE SEQUENCE</scope>
    <source>
        <strain evidence="8">UHER 2000/2452</strain>
    </source>
</reference>
<evidence type="ECO:0000256" key="2">
    <source>
        <dbReference type="ARBA" id="ARBA00022475"/>
    </source>
</evidence>
<dbReference type="GO" id="GO:0006011">
    <property type="term" value="P:UDP-alpha-D-glucose metabolic process"/>
    <property type="evidence" value="ECO:0007669"/>
    <property type="project" value="InterPro"/>
</dbReference>
<dbReference type="Pfam" id="PF03170">
    <property type="entry name" value="BcsB"/>
    <property type="match status" value="1"/>
</dbReference>
<keyword evidence="4 7" id="KW-1133">Transmembrane helix</keyword>
<accession>A0A951UKC9</accession>
<comment type="caution">
    <text evidence="8">The sequence shown here is derived from an EMBL/GenBank/DDBJ whole genome shotgun (WGS) entry which is preliminary data.</text>
</comment>